<dbReference type="Pfam" id="PF01699">
    <property type="entry name" value="Na_Ca_ex"/>
    <property type="match status" value="2"/>
</dbReference>
<dbReference type="InterPro" id="IPR044880">
    <property type="entry name" value="NCX_ion-bd_dom_sf"/>
</dbReference>
<keyword evidence="4 5" id="KW-0472">Membrane</keyword>
<feature type="transmembrane region" description="Helical" evidence="5">
    <location>
        <begin position="291"/>
        <end position="308"/>
    </location>
</feature>
<feature type="transmembrane region" description="Helical" evidence="5">
    <location>
        <begin position="105"/>
        <end position="124"/>
    </location>
</feature>
<feature type="transmembrane region" description="Helical" evidence="5">
    <location>
        <begin position="39"/>
        <end position="62"/>
    </location>
</feature>
<dbReference type="Proteomes" id="UP000547674">
    <property type="component" value="Unassembled WGS sequence"/>
</dbReference>
<evidence type="ECO:0000313" key="7">
    <source>
        <dbReference type="EMBL" id="NNF08384.1"/>
    </source>
</evidence>
<feature type="transmembrane region" description="Helical" evidence="5">
    <location>
        <begin position="130"/>
        <end position="147"/>
    </location>
</feature>
<evidence type="ECO:0000259" key="6">
    <source>
        <dbReference type="Pfam" id="PF01699"/>
    </source>
</evidence>
<evidence type="ECO:0000256" key="3">
    <source>
        <dbReference type="ARBA" id="ARBA00022989"/>
    </source>
</evidence>
<proteinExistence type="predicted"/>
<feature type="transmembrane region" description="Helical" evidence="5">
    <location>
        <begin position="268"/>
        <end position="284"/>
    </location>
</feature>
<evidence type="ECO:0000256" key="4">
    <source>
        <dbReference type="ARBA" id="ARBA00023136"/>
    </source>
</evidence>
<gene>
    <name evidence="7" type="ORF">HKN21_16605</name>
</gene>
<evidence type="ECO:0000256" key="1">
    <source>
        <dbReference type="ARBA" id="ARBA00004141"/>
    </source>
</evidence>
<feature type="transmembrane region" description="Helical" evidence="5">
    <location>
        <begin position="6"/>
        <end position="27"/>
    </location>
</feature>
<reference evidence="7 8" key="1">
    <citation type="submission" date="2020-03" db="EMBL/GenBank/DDBJ databases">
        <title>Metabolic flexibility allows generalist bacteria to become dominant in a frequently disturbed ecosystem.</title>
        <authorList>
            <person name="Chen Y.-J."/>
            <person name="Leung P.M."/>
            <person name="Bay S.K."/>
            <person name="Hugenholtz P."/>
            <person name="Kessler A.J."/>
            <person name="Shelley G."/>
            <person name="Waite D.W."/>
            <person name="Cook P.L."/>
            <person name="Greening C."/>
        </authorList>
    </citation>
    <scope>NUCLEOTIDE SEQUENCE [LARGE SCALE GENOMIC DNA]</scope>
    <source>
        <strain evidence="7">SS_bin_28</strain>
    </source>
</reference>
<feature type="domain" description="Sodium/calcium exchanger membrane region" evidence="6">
    <location>
        <begin position="168"/>
        <end position="308"/>
    </location>
</feature>
<organism evidence="7 8">
    <name type="scientific">Eiseniibacteriota bacterium</name>
    <dbReference type="NCBI Taxonomy" id="2212470"/>
    <lineage>
        <taxon>Bacteria</taxon>
        <taxon>Candidatus Eiseniibacteriota</taxon>
    </lineage>
</organism>
<protein>
    <submittedName>
        <fullName evidence="7">Calcium/sodium antiporter</fullName>
    </submittedName>
</protein>
<feature type="transmembrane region" description="Helical" evidence="5">
    <location>
        <begin position="68"/>
        <end position="93"/>
    </location>
</feature>
<accession>A0A7Y2EAS0</accession>
<comment type="subcellular location">
    <subcellularLocation>
        <location evidence="1">Membrane</location>
        <topology evidence="1">Multi-pass membrane protein</topology>
    </subcellularLocation>
</comment>
<name>A0A7Y2EAS0_UNCEI</name>
<dbReference type="PANTHER" id="PTHR10846:SF8">
    <property type="entry name" value="INNER MEMBRANE PROTEIN YRBG"/>
    <property type="match status" value="1"/>
</dbReference>
<dbReference type="EMBL" id="JABDJR010000667">
    <property type="protein sequence ID" value="NNF08384.1"/>
    <property type="molecule type" value="Genomic_DNA"/>
</dbReference>
<keyword evidence="2 5" id="KW-0812">Transmembrane</keyword>
<evidence type="ECO:0000256" key="2">
    <source>
        <dbReference type="ARBA" id="ARBA00022692"/>
    </source>
</evidence>
<feature type="domain" description="Sodium/calcium exchanger membrane region" evidence="6">
    <location>
        <begin position="5"/>
        <end position="144"/>
    </location>
</feature>
<dbReference type="PANTHER" id="PTHR10846">
    <property type="entry name" value="SODIUM/POTASSIUM/CALCIUM EXCHANGER"/>
    <property type="match status" value="1"/>
</dbReference>
<dbReference type="GO" id="GO:0006874">
    <property type="term" value="P:intracellular calcium ion homeostasis"/>
    <property type="evidence" value="ECO:0007669"/>
    <property type="project" value="TreeGrafter"/>
</dbReference>
<feature type="transmembrane region" description="Helical" evidence="5">
    <location>
        <begin position="168"/>
        <end position="189"/>
    </location>
</feature>
<dbReference type="InterPro" id="IPR004837">
    <property type="entry name" value="NaCa_Exmemb"/>
</dbReference>
<comment type="caution">
    <text evidence="7">The sequence shown here is derived from an EMBL/GenBank/DDBJ whole genome shotgun (WGS) entry which is preliminary data.</text>
</comment>
<dbReference type="AlphaFoldDB" id="A0A7Y2EAS0"/>
<dbReference type="GO" id="GO:0008273">
    <property type="term" value="F:calcium, potassium:sodium antiporter activity"/>
    <property type="evidence" value="ECO:0007669"/>
    <property type="project" value="TreeGrafter"/>
</dbReference>
<keyword evidence="3 5" id="KW-1133">Transmembrane helix</keyword>
<feature type="transmembrane region" description="Helical" evidence="5">
    <location>
        <begin position="201"/>
        <end position="224"/>
    </location>
</feature>
<evidence type="ECO:0000256" key="5">
    <source>
        <dbReference type="SAM" id="Phobius"/>
    </source>
</evidence>
<dbReference type="GO" id="GO:0005262">
    <property type="term" value="F:calcium channel activity"/>
    <property type="evidence" value="ECO:0007669"/>
    <property type="project" value="TreeGrafter"/>
</dbReference>
<feature type="transmembrane region" description="Helical" evidence="5">
    <location>
        <begin position="236"/>
        <end position="256"/>
    </location>
</feature>
<evidence type="ECO:0000313" key="8">
    <source>
        <dbReference type="Proteomes" id="UP000547674"/>
    </source>
</evidence>
<dbReference type="Gene3D" id="1.20.1420.30">
    <property type="entry name" value="NCX, central ion-binding region"/>
    <property type="match status" value="2"/>
</dbReference>
<sequence length="312" mass="33160">MILDFVFILLGLGLLGVGGEALVRGAVGLALRFNVTPGVIGLTVVAAGTSMPELVVSVLAAYQGDPDIAVANVVGSNIFNFGLVLGLTSLVMVIPVTKSNLRIEWPFLFVITIGVIFLMADGYISRLEGTVFLLTAIVFVVIMVMRERGQPNDDIDLPDGAATFRRNILILSGGILMLVLGGDLVVRGAKGLALAWGMSDRVVGLTIVAMGTSLPELASSLVAAYRGRSDVALGNILGSSIFNLLIILGVGSILVPLRVSPELYRGDVWWMLAFTWILGPLMFFDKRLTKSHGLILVGIFVVFMTMVVKSAV</sequence>
<dbReference type="InterPro" id="IPR004481">
    <property type="entry name" value="K/Na/Ca-exchanger"/>
</dbReference>
<dbReference type="GO" id="GO:0005886">
    <property type="term" value="C:plasma membrane"/>
    <property type="evidence" value="ECO:0007669"/>
    <property type="project" value="TreeGrafter"/>
</dbReference>
<dbReference type="NCBIfam" id="TIGR00367">
    <property type="entry name" value="calcium/sodium antiporter"/>
    <property type="match status" value="1"/>
</dbReference>